<sequence length="470" mass="55178">MLYTLYKSVDNTVKHRTFTRHEELSTSRSSVDYSKTRMRIINNSMEINKGDFDAFVSNIINEKGDLSNSFKELAKMVSSSNFISDEFEILPGLIDKFIYFLNFGSECPFTLDILSILLNLWYISKFNPVLTNEALITTVFEYCKCSNLDFAKTALCSIANISTYIPTLVFSLMNDDFIEFLHSNIYKDSPNGKIDPILRIILTFCRIEQKNEILPHFFTFIPNFINSFFHKSSFIMVFVSEILFHMITTVDNAYTFSIENGLLNQIELTLKFCDPTRLKFIFRIISICLEHPDERPKFATIEFLQRIKDRLLMQYCSEDAFYLCNIIQILIPEMWQQIYEIGMIHKMIEISDKVEFHNKEYYAVCFNSFIMHATEEIRNEVLRPDENGENSIFIYFCNIVATISDFHYLFHLLETIERIILSDEYYVQLALNENLIDSLEAIDQSDEKISSLAQRIINLLIDYQRNHECQ</sequence>
<protein>
    <submittedName>
        <fullName evidence="1">Uncharacterized protein</fullName>
    </submittedName>
</protein>
<dbReference type="Proteomes" id="UP000179807">
    <property type="component" value="Unassembled WGS sequence"/>
</dbReference>
<gene>
    <name evidence="1" type="ORF">TRFO_33795</name>
</gene>
<keyword evidence="2" id="KW-1185">Reference proteome</keyword>
<dbReference type="SUPFAM" id="SSF48371">
    <property type="entry name" value="ARM repeat"/>
    <property type="match status" value="1"/>
</dbReference>
<proteinExistence type="predicted"/>
<organism evidence="1 2">
    <name type="scientific">Tritrichomonas foetus</name>
    <dbReference type="NCBI Taxonomy" id="1144522"/>
    <lineage>
        <taxon>Eukaryota</taxon>
        <taxon>Metamonada</taxon>
        <taxon>Parabasalia</taxon>
        <taxon>Tritrichomonadida</taxon>
        <taxon>Tritrichomonadidae</taxon>
        <taxon>Tritrichomonas</taxon>
    </lineage>
</organism>
<dbReference type="InterPro" id="IPR011989">
    <property type="entry name" value="ARM-like"/>
</dbReference>
<dbReference type="GeneID" id="94843982"/>
<dbReference type="RefSeq" id="XP_068352856.1">
    <property type="nucleotide sequence ID" value="XM_068509278.1"/>
</dbReference>
<comment type="caution">
    <text evidence="1">The sequence shown here is derived from an EMBL/GenBank/DDBJ whole genome shotgun (WGS) entry which is preliminary data.</text>
</comment>
<evidence type="ECO:0000313" key="1">
    <source>
        <dbReference type="EMBL" id="OHS99719.1"/>
    </source>
</evidence>
<reference evidence="1" key="1">
    <citation type="submission" date="2016-10" db="EMBL/GenBank/DDBJ databases">
        <authorList>
            <person name="Benchimol M."/>
            <person name="Almeida L.G."/>
            <person name="Vasconcelos A.T."/>
            <person name="Perreira-Neves A."/>
            <person name="Rosa I.A."/>
            <person name="Tasca T."/>
            <person name="Bogo M.R."/>
            <person name="de Souza W."/>
        </authorList>
    </citation>
    <scope>NUCLEOTIDE SEQUENCE [LARGE SCALE GENOMIC DNA]</scope>
    <source>
        <strain evidence="1">K</strain>
    </source>
</reference>
<dbReference type="InterPro" id="IPR016024">
    <property type="entry name" value="ARM-type_fold"/>
</dbReference>
<name>A0A1J4JMQ9_9EUKA</name>
<dbReference type="VEuPathDB" id="TrichDB:TRFO_33795"/>
<accession>A0A1J4JMQ9</accession>
<evidence type="ECO:0000313" key="2">
    <source>
        <dbReference type="Proteomes" id="UP000179807"/>
    </source>
</evidence>
<dbReference type="EMBL" id="MLAK01000991">
    <property type="protein sequence ID" value="OHS99719.1"/>
    <property type="molecule type" value="Genomic_DNA"/>
</dbReference>
<dbReference type="Gene3D" id="1.25.10.10">
    <property type="entry name" value="Leucine-rich Repeat Variant"/>
    <property type="match status" value="1"/>
</dbReference>
<dbReference type="AlphaFoldDB" id="A0A1J4JMQ9"/>